<accession>A0A6H9YJ93</accession>
<dbReference type="Gene3D" id="2.30.110.10">
    <property type="entry name" value="Electron Transport, Fmn-binding Protein, Chain A"/>
    <property type="match status" value="1"/>
</dbReference>
<dbReference type="SUPFAM" id="SSF50475">
    <property type="entry name" value="FMN-binding split barrel"/>
    <property type="match status" value="1"/>
</dbReference>
<gene>
    <name evidence="3" type="ORF">F8566_49355</name>
</gene>
<sequence>MMTLAMNAAERERFLADLHVGILSVTAEDGAAPLAVPVWYLYEPGGEISFVTGQDSRKMSLIRKAGRVSLVVQNEQLPYGYVSVEGAVTAVEQAHPEERRTLAERYLGAEGAAQYLESTKDVAHTMVVVRVRPERWLTRDYSKM</sequence>
<dbReference type="InterPro" id="IPR012349">
    <property type="entry name" value="Split_barrel_FMN-bd"/>
</dbReference>
<proteinExistence type="predicted"/>
<dbReference type="OrthoDB" id="5242787at2"/>
<evidence type="ECO:0000313" key="4">
    <source>
        <dbReference type="Proteomes" id="UP000468735"/>
    </source>
</evidence>
<keyword evidence="1" id="KW-0560">Oxidoreductase</keyword>
<dbReference type="AlphaFoldDB" id="A0A6H9YJ93"/>
<dbReference type="EMBL" id="WBMT01000042">
    <property type="protein sequence ID" value="KAB2337818.1"/>
    <property type="molecule type" value="Genomic_DNA"/>
</dbReference>
<dbReference type="GO" id="GO:0070967">
    <property type="term" value="F:coenzyme F420 binding"/>
    <property type="evidence" value="ECO:0007669"/>
    <property type="project" value="TreeGrafter"/>
</dbReference>
<feature type="domain" description="Pyridoxamine 5'-phosphate oxidase N-terminal" evidence="2">
    <location>
        <begin position="10"/>
        <end position="138"/>
    </location>
</feature>
<dbReference type="PANTHER" id="PTHR35176:SF6">
    <property type="entry name" value="HEME OXYGENASE HI_0854-RELATED"/>
    <property type="match status" value="1"/>
</dbReference>
<evidence type="ECO:0000256" key="1">
    <source>
        <dbReference type="ARBA" id="ARBA00023002"/>
    </source>
</evidence>
<organism evidence="3 4">
    <name type="scientific">Actinomadura rudentiformis</name>
    <dbReference type="NCBI Taxonomy" id="359158"/>
    <lineage>
        <taxon>Bacteria</taxon>
        <taxon>Bacillati</taxon>
        <taxon>Actinomycetota</taxon>
        <taxon>Actinomycetes</taxon>
        <taxon>Streptosporangiales</taxon>
        <taxon>Thermomonosporaceae</taxon>
        <taxon>Actinomadura</taxon>
    </lineage>
</organism>
<evidence type="ECO:0000313" key="3">
    <source>
        <dbReference type="EMBL" id="KAB2337818.1"/>
    </source>
</evidence>
<dbReference type="InterPro" id="IPR011576">
    <property type="entry name" value="Pyridox_Oxase_N"/>
</dbReference>
<dbReference type="GO" id="GO:0005829">
    <property type="term" value="C:cytosol"/>
    <property type="evidence" value="ECO:0007669"/>
    <property type="project" value="TreeGrafter"/>
</dbReference>
<reference evidence="3 4" key="1">
    <citation type="submission" date="2019-09" db="EMBL/GenBank/DDBJ databases">
        <title>Actinomadura physcomitrii sp. nov., a novel actinomycete isolated from moss [Physcomitrium sphaericum (Ludw) Fuernr].</title>
        <authorList>
            <person name="Zhuang X."/>
            <person name="Liu C."/>
        </authorList>
    </citation>
    <scope>NUCLEOTIDE SEQUENCE [LARGE SCALE GENOMIC DNA]</scope>
    <source>
        <strain evidence="3 4">HMC1</strain>
    </source>
</reference>
<comment type="caution">
    <text evidence="3">The sequence shown here is derived from an EMBL/GenBank/DDBJ whole genome shotgun (WGS) entry which is preliminary data.</text>
</comment>
<dbReference type="InterPro" id="IPR052019">
    <property type="entry name" value="F420H2_bilvrd_red/Heme_oxyg"/>
</dbReference>
<keyword evidence="4" id="KW-1185">Reference proteome</keyword>
<protein>
    <submittedName>
        <fullName evidence="3">Pyridoxamine 5'-phosphate oxidase</fullName>
    </submittedName>
</protein>
<dbReference type="PANTHER" id="PTHR35176">
    <property type="entry name" value="HEME OXYGENASE HI_0854-RELATED"/>
    <property type="match status" value="1"/>
</dbReference>
<name>A0A6H9YJ93_9ACTN</name>
<evidence type="ECO:0000259" key="2">
    <source>
        <dbReference type="Pfam" id="PF01243"/>
    </source>
</evidence>
<dbReference type="GO" id="GO:0016627">
    <property type="term" value="F:oxidoreductase activity, acting on the CH-CH group of donors"/>
    <property type="evidence" value="ECO:0007669"/>
    <property type="project" value="TreeGrafter"/>
</dbReference>
<dbReference type="Proteomes" id="UP000468735">
    <property type="component" value="Unassembled WGS sequence"/>
</dbReference>
<dbReference type="Pfam" id="PF01243">
    <property type="entry name" value="PNPOx_N"/>
    <property type="match status" value="1"/>
</dbReference>